<proteinExistence type="predicted"/>
<dbReference type="AlphaFoldDB" id="T1CRP5"/>
<evidence type="ECO:0000313" key="2">
    <source>
        <dbReference type="Proteomes" id="UP000018031"/>
    </source>
</evidence>
<dbReference type="Proteomes" id="UP000018031">
    <property type="component" value="Unassembled WGS sequence"/>
</dbReference>
<dbReference type="EMBL" id="BAOU01000040">
    <property type="protein sequence ID" value="GAD05743.1"/>
    <property type="molecule type" value="Genomic_DNA"/>
</dbReference>
<accession>T1CRP5</accession>
<name>T1CRP5_9PORP</name>
<reference evidence="1 2" key="2">
    <citation type="journal article" date="2013" name="Genome Announc.">
        <title>Draft Genome Sequences of Porphyromonas crevioricanis JCM 15906T and Porphyromonas cansulci JCM 13913T Isolated from a Canine Oral Cavity.</title>
        <authorList>
            <person name="Sakamoto M."/>
            <person name="Tanaka N."/>
            <person name="Shiwa Y."/>
            <person name="Yoshikawa H."/>
            <person name="Ohkuma M."/>
        </authorList>
    </citation>
    <scope>NUCLEOTIDE SEQUENCE [LARGE SCALE GENOMIC DNA]</scope>
    <source>
        <strain evidence="1 2">JCM 15906</strain>
    </source>
</reference>
<reference evidence="2" key="1">
    <citation type="journal article" date="2013" name="Genome">
        <title>Draft Genome Sequences of Porphyromonas crevioricanis JCM 15906T and Porphyromonas cansulci JCM 13913T Isolated from a Canine Oral Cavity.</title>
        <authorList>
            <person name="Sakamoto M."/>
            <person name="Tanaka N."/>
            <person name="Shiwa Y."/>
            <person name="Yoshikawa H."/>
            <person name="Ohkuma M."/>
        </authorList>
    </citation>
    <scope>NUCLEOTIDE SEQUENCE [LARGE SCALE GENOMIC DNA]</scope>
    <source>
        <strain evidence="2">JCM 15906</strain>
    </source>
</reference>
<comment type="caution">
    <text evidence="1">The sequence shown here is derived from an EMBL/GenBank/DDBJ whole genome shotgun (WGS) entry which is preliminary data.</text>
</comment>
<protein>
    <submittedName>
        <fullName evidence="1">Uncharacterized protein</fullName>
    </submittedName>
</protein>
<evidence type="ECO:0000313" key="1">
    <source>
        <dbReference type="EMBL" id="GAD05743.1"/>
    </source>
</evidence>
<sequence length="44" mass="5012">MYAYIPVVKLRRDHLSPTNSTGLIQPERHFLAKNRLHGVINSPA</sequence>
<organism evidence="1 2">
    <name type="scientific">Porphyromonas crevioricanis JCM 15906</name>
    <dbReference type="NCBI Taxonomy" id="1305617"/>
    <lineage>
        <taxon>Bacteria</taxon>
        <taxon>Pseudomonadati</taxon>
        <taxon>Bacteroidota</taxon>
        <taxon>Bacteroidia</taxon>
        <taxon>Bacteroidales</taxon>
        <taxon>Porphyromonadaceae</taxon>
        <taxon>Porphyromonas</taxon>
    </lineage>
</organism>
<gene>
    <name evidence="1" type="ORF">PORCRE_1450</name>
</gene>